<evidence type="ECO:0000256" key="1">
    <source>
        <dbReference type="ARBA" id="ARBA00005417"/>
    </source>
</evidence>
<dbReference type="GO" id="GO:0005524">
    <property type="term" value="F:ATP binding"/>
    <property type="evidence" value="ECO:0007669"/>
    <property type="project" value="UniProtKB-KW"/>
</dbReference>
<evidence type="ECO:0000256" key="4">
    <source>
        <dbReference type="ARBA" id="ARBA00022840"/>
    </source>
</evidence>
<comment type="caution">
    <text evidence="6">The sequence shown here is derived from an EMBL/GenBank/DDBJ whole genome shotgun (WGS) entry which is preliminary data.</text>
</comment>
<gene>
    <name evidence="6" type="ORF">ET989_11825</name>
</gene>
<evidence type="ECO:0000256" key="3">
    <source>
        <dbReference type="ARBA" id="ARBA00022741"/>
    </source>
</evidence>
<keyword evidence="2" id="KW-0813">Transport</keyword>
<dbReference type="InterPro" id="IPR017871">
    <property type="entry name" value="ABC_transporter-like_CS"/>
</dbReference>
<organism evidence="6 7">
    <name type="scientific">Propioniciclava sinopodophylli</name>
    <dbReference type="NCBI Taxonomy" id="1837344"/>
    <lineage>
        <taxon>Bacteria</taxon>
        <taxon>Bacillati</taxon>
        <taxon>Actinomycetota</taxon>
        <taxon>Actinomycetes</taxon>
        <taxon>Propionibacteriales</taxon>
        <taxon>Propionibacteriaceae</taxon>
        <taxon>Propioniciclava</taxon>
    </lineage>
</organism>
<name>A0A4Q9KBZ4_9ACTN</name>
<dbReference type="PANTHER" id="PTHR43335:SF4">
    <property type="entry name" value="ABC TRANSPORTER, ATP-BINDING PROTEIN"/>
    <property type="match status" value="1"/>
</dbReference>
<dbReference type="AlphaFoldDB" id="A0A4Q9KBZ4"/>
<protein>
    <submittedName>
        <fullName evidence="6">ATP-binding cassette domain-containing protein</fullName>
    </submittedName>
</protein>
<comment type="similarity">
    <text evidence="1">Belongs to the ABC transporter superfamily.</text>
</comment>
<keyword evidence="4 6" id="KW-0067">ATP-binding</keyword>
<dbReference type="GO" id="GO:0016887">
    <property type="term" value="F:ATP hydrolysis activity"/>
    <property type="evidence" value="ECO:0007669"/>
    <property type="project" value="InterPro"/>
</dbReference>
<sequence>MSTTPLSGLAVSTHDLRKTFRHGANVAVAGLDLAVPRGGVHALLGPNGSGKTTALRMLLGLLRPDSGTMEVLGHTVPDELPQVIDRVGAIVESPKFFPTMSGHTNLALLARAVGVPATRVGEVLEQVGLAARARDDVGRYSLGMKQRLAIASTLLKDPELLIFDEPTNGLDPAGLHEVRTTMRSLADAGRTVVVSSHLLAEVQQVADTVSIIGRGRLLRSGHVSELLGGGGRVRVVVKPTDAAARVLMDASYEVSPAADGALVVGRPGSSVDPSAVARLLGSADLWPSELTVAVDSLEQVFLSLTEREHLAATQHSSHTPQGVAS</sequence>
<dbReference type="PANTHER" id="PTHR43335">
    <property type="entry name" value="ABC TRANSPORTER, ATP-BINDING PROTEIN"/>
    <property type="match status" value="1"/>
</dbReference>
<feature type="domain" description="ABC transporter" evidence="5">
    <location>
        <begin position="11"/>
        <end position="239"/>
    </location>
</feature>
<dbReference type="Gene3D" id="3.40.50.300">
    <property type="entry name" value="P-loop containing nucleotide triphosphate hydrolases"/>
    <property type="match status" value="1"/>
</dbReference>
<dbReference type="Proteomes" id="UP000292373">
    <property type="component" value="Unassembled WGS sequence"/>
</dbReference>
<dbReference type="SMART" id="SM00382">
    <property type="entry name" value="AAA"/>
    <property type="match status" value="1"/>
</dbReference>
<dbReference type="InterPro" id="IPR003593">
    <property type="entry name" value="AAA+_ATPase"/>
</dbReference>
<evidence type="ECO:0000256" key="2">
    <source>
        <dbReference type="ARBA" id="ARBA00022448"/>
    </source>
</evidence>
<accession>A0A4Q9KBZ4</accession>
<keyword evidence="7" id="KW-1185">Reference proteome</keyword>
<proteinExistence type="inferred from homology"/>
<reference evidence="6 7" key="1">
    <citation type="submission" date="2019-01" db="EMBL/GenBank/DDBJ databases">
        <title>Lactibacter flavus gen. nov., sp. nov., a novel bacterium of the family Propionibacteriaceae isolated from raw milk and dairy products.</title>
        <authorList>
            <person name="Huptas C."/>
            <person name="Wenning M."/>
            <person name="Breitenwieser F."/>
            <person name="Doll E."/>
            <person name="Von Neubeck M."/>
            <person name="Busse H.-J."/>
            <person name="Scherer S."/>
        </authorList>
    </citation>
    <scope>NUCLEOTIDE SEQUENCE [LARGE SCALE GENOMIC DNA]</scope>
    <source>
        <strain evidence="6 7">KCTC 33808</strain>
    </source>
</reference>
<dbReference type="InterPro" id="IPR027417">
    <property type="entry name" value="P-loop_NTPase"/>
</dbReference>
<dbReference type="RefSeq" id="WP_131169216.1">
    <property type="nucleotide sequence ID" value="NZ_SDMQ01000012.1"/>
</dbReference>
<dbReference type="Pfam" id="PF00005">
    <property type="entry name" value="ABC_tran"/>
    <property type="match status" value="1"/>
</dbReference>
<dbReference type="OrthoDB" id="9804819at2"/>
<evidence type="ECO:0000259" key="5">
    <source>
        <dbReference type="PROSITE" id="PS50893"/>
    </source>
</evidence>
<evidence type="ECO:0000313" key="6">
    <source>
        <dbReference type="EMBL" id="TBT83369.1"/>
    </source>
</evidence>
<keyword evidence="3" id="KW-0547">Nucleotide-binding</keyword>
<dbReference type="PROSITE" id="PS50893">
    <property type="entry name" value="ABC_TRANSPORTER_2"/>
    <property type="match status" value="1"/>
</dbReference>
<dbReference type="InterPro" id="IPR003439">
    <property type="entry name" value="ABC_transporter-like_ATP-bd"/>
</dbReference>
<evidence type="ECO:0000313" key="7">
    <source>
        <dbReference type="Proteomes" id="UP000292373"/>
    </source>
</evidence>
<dbReference type="SUPFAM" id="SSF52540">
    <property type="entry name" value="P-loop containing nucleoside triphosphate hydrolases"/>
    <property type="match status" value="1"/>
</dbReference>
<dbReference type="EMBL" id="SDMQ01000012">
    <property type="protein sequence ID" value="TBT83369.1"/>
    <property type="molecule type" value="Genomic_DNA"/>
</dbReference>
<dbReference type="PROSITE" id="PS00211">
    <property type="entry name" value="ABC_TRANSPORTER_1"/>
    <property type="match status" value="1"/>
</dbReference>